<dbReference type="KEGG" id="egr:104454673"/>
<dbReference type="SMART" id="SM00353">
    <property type="entry name" value="HLH"/>
    <property type="match status" value="1"/>
</dbReference>
<name>A0A059BIS5_EUCGR</name>
<dbReference type="OMA" id="KCKCTSN"/>
<protein>
    <recommendedName>
        <fullName evidence="7">BHLH domain-containing protein</fullName>
    </recommendedName>
</protein>
<feature type="region of interest" description="Disordered" evidence="6">
    <location>
        <begin position="201"/>
        <end position="228"/>
    </location>
</feature>
<evidence type="ECO:0000256" key="5">
    <source>
        <dbReference type="ARBA" id="ARBA00023242"/>
    </source>
</evidence>
<dbReference type="PANTHER" id="PTHR16223">
    <property type="entry name" value="TRANSCRIPTION FACTOR BHLH83-RELATED"/>
    <property type="match status" value="1"/>
</dbReference>
<dbReference type="GO" id="GO:0000981">
    <property type="term" value="F:DNA-binding transcription factor activity, RNA polymerase II-specific"/>
    <property type="evidence" value="ECO:0000318"/>
    <property type="project" value="GO_Central"/>
</dbReference>
<dbReference type="eggNOG" id="ENOG502R60A">
    <property type="taxonomic scope" value="Eukaryota"/>
</dbReference>
<gene>
    <name evidence="8" type="ORF">EUGRSUZ_G03396</name>
</gene>
<accession>A0A059BIS5</accession>
<dbReference type="EMBL" id="KK198759">
    <property type="protein sequence ID" value="KCW66127.1"/>
    <property type="molecule type" value="Genomic_DNA"/>
</dbReference>
<dbReference type="InterPro" id="IPR045843">
    <property type="entry name" value="IND-like"/>
</dbReference>
<keyword evidence="5" id="KW-0539">Nucleus</keyword>
<evidence type="ECO:0000256" key="6">
    <source>
        <dbReference type="SAM" id="MobiDB-lite"/>
    </source>
</evidence>
<evidence type="ECO:0000256" key="1">
    <source>
        <dbReference type="ARBA" id="ARBA00004123"/>
    </source>
</evidence>
<dbReference type="AlphaFoldDB" id="A0A059BIS5"/>
<keyword evidence="4" id="KW-0804">Transcription</keyword>
<dbReference type="InterPro" id="IPR011598">
    <property type="entry name" value="bHLH_dom"/>
</dbReference>
<dbReference type="FunFam" id="4.10.280.10:FF:000021">
    <property type="entry name" value="Transcription factor bHLH130 family"/>
    <property type="match status" value="1"/>
</dbReference>
<sequence>MSLLFSPRVECLEGELKKDPGFMESVMHNPPHLQQLNSSLMRYRSSPSSFFDCLVNGNGSDIGCEDYSYPHSLSPEMDAAIVKLMSIDGFESNDMQEDGRRSVKQESEVVFRTSVSPAMDGTSPVHRHLDHEILANSIGFGSFFDEANSMVLQSNAPAELGSGKRSNLVRQSSSPAGFTSNIVVEIGFDARRDAQNLEMRKGDGSFCSKSKSVGQTDLRSTSISTSRHMPQIAEMENENKLDRMRKSWKNTTFNGLKRVREEDANLSSSIHTMENQDNVTRNRTHGLTHHLSLPKTSTEMAAVGNILHFQDTVSCKARAKRGCATHPRSIAERVRRGRISERMRKLQDLFPNFDKQTSTADMLDMAVVYIKDLQEQVKLLSESKAKCICSSK</sequence>
<dbReference type="Pfam" id="PF00010">
    <property type="entry name" value="HLH"/>
    <property type="match status" value="1"/>
</dbReference>
<dbReference type="PROSITE" id="PS50888">
    <property type="entry name" value="BHLH"/>
    <property type="match status" value="1"/>
</dbReference>
<dbReference type="GO" id="GO:0006357">
    <property type="term" value="P:regulation of transcription by RNA polymerase II"/>
    <property type="evidence" value="ECO:0000318"/>
    <property type="project" value="GO_Central"/>
</dbReference>
<dbReference type="GO" id="GO:0000978">
    <property type="term" value="F:RNA polymerase II cis-regulatory region sequence-specific DNA binding"/>
    <property type="evidence" value="ECO:0000318"/>
    <property type="project" value="GO_Central"/>
</dbReference>
<dbReference type="InterPro" id="IPR036638">
    <property type="entry name" value="HLH_DNA-bd_sf"/>
</dbReference>
<keyword evidence="3" id="KW-0238">DNA-binding</keyword>
<feature type="domain" description="BHLH" evidence="7">
    <location>
        <begin position="323"/>
        <end position="373"/>
    </location>
</feature>
<dbReference type="InParanoid" id="A0A059BIS5"/>
<proteinExistence type="predicted"/>
<feature type="compositionally biased region" description="Polar residues" evidence="6">
    <location>
        <begin position="207"/>
        <end position="228"/>
    </location>
</feature>
<dbReference type="Gramene" id="KCW66127">
    <property type="protein sequence ID" value="KCW66127"/>
    <property type="gene ID" value="EUGRSUZ_G03396"/>
</dbReference>
<evidence type="ECO:0000259" key="7">
    <source>
        <dbReference type="PROSITE" id="PS50888"/>
    </source>
</evidence>
<dbReference type="GO" id="GO:0046983">
    <property type="term" value="F:protein dimerization activity"/>
    <property type="evidence" value="ECO:0007669"/>
    <property type="project" value="InterPro"/>
</dbReference>
<dbReference type="STRING" id="71139.A0A059BIS5"/>
<dbReference type="PANTHER" id="PTHR16223:SF345">
    <property type="entry name" value="TRANSCRIPTION FACTOR BHLH130-LIKE"/>
    <property type="match status" value="1"/>
</dbReference>
<dbReference type="SUPFAM" id="SSF47459">
    <property type="entry name" value="HLH, helix-loop-helix DNA-binding domain"/>
    <property type="match status" value="1"/>
</dbReference>
<evidence type="ECO:0000256" key="3">
    <source>
        <dbReference type="ARBA" id="ARBA00023125"/>
    </source>
</evidence>
<evidence type="ECO:0000313" key="8">
    <source>
        <dbReference type="EMBL" id="KCW66127.1"/>
    </source>
</evidence>
<keyword evidence="2" id="KW-0805">Transcription regulation</keyword>
<reference evidence="8" key="1">
    <citation type="submission" date="2013-07" db="EMBL/GenBank/DDBJ databases">
        <title>The genome of Eucalyptus grandis.</title>
        <authorList>
            <person name="Schmutz J."/>
            <person name="Hayes R."/>
            <person name="Myburg A."/>
            <person name="Tuskan G."/>
            <person name="Grattapaglia D."/>
            <person name="Rokhsar D.S."/>
        </authorList>
    </citation>
    <scope>NUCLEOTIDE SEQUENCE</scope>
    <source>
        <tissue evidence="8">Leaf extractions</tissue>
    </source>
</reference>
<organism evidence="8">
    <name type="scientific">Eucalyptus grandis</name>
    <name type="common">Flooded gum</name>
    <dbReference type="NCBI Taxonomy" id="71139"/>
    <lineage>
        <taxon>Eukaryota</taxon>
        <taxon>Viridiplantae</taxon>
        <taxon>Streptophyta</taxon>
        <taxon>Embryophyta</taxon>
        <taxon>Tracheophyta</taxon>
        <taxon>Spermatophyta</taxon>
        <taxon>Magnoliopsida</taxon>
        <taxon>eudicotyledons</taxon>
        <taxon>Gunneridae</taxon>
        <taxon>Pentapetalae</taxon>
        <taxon>rosids</taxon>
        <taxon>malvids</taxon>
        <taxon>Myrtales</taxon>
        <taxon>Myrtaceae</taxon>
        <taxon>Myrtoideae</taxon>
        <taxon>Eucalypteae</taxon>
        <taxon>Eucalyptus</taxon>
    </lineage>
</organism>
<dbReference type="GO" id="GO:0005634">
    <property type="term" value="C:nucleus"/>
    <property type="evidence" value="ECO:0000318"/>
    <property type="project" value="GO_Central"/>
</dbReference>
<dbReference type="Gene3D" id="4.10.280.10">
    <property type="entry name" value="Helix-loop-helix DNA-binding domain"/>
    <property type="match status" value="1"/>
</dbReference>
<dbReference type="OrthoDB" id="2019494at2759"/>
<evidence type="ECO:0000256" key="2">
    <source>
        <dbReference type="ARBA" id="ARBA00023015"/>
    </source>
</evidence>
<comment type="subcellular location">
    <subcellularLocation>
        <location evidence="1">Nucleus</location>
    </subcellularLocation>
</comment>
<evidence type="ECO:0000256" key="4">
    <source>
        <dbReference type="ARBA" id="ARBA00023163"/>
    </source>
</evidence>